<dbReference type="GeneID" id="77675578"/>
<dbReference type="RefSeq" id="XP_052905014.1">
    <property type="nucleotide sequence ID" value="XM_053048254.1"/>
</dbReference>
<dbReference type="AlphaFoldDB" id="A0A086J2U1"/>
<evidence type="ECO:0000313" key="1">
    <source>
        <dbReference type="EMBL" id="KFG26459.1"/>
    </source>
</evidence>
<evidence type="ECO:0000313" key="2">
    <source>
        <dbReference type="Proteomes" id="UP000054524"/>
    </source>
</evidence>
<dbReference type="HOGENOM" id="CLU_009683_0_0_1"/>
<reference evidence="1 2" key="1">
    <citation type="journal article" date="2014" name="Genome Announc.">
        <title>Genome Sequence of the Microsporidian Species Nematocida sp1 Strain ERTm6 (ATCC PRA-372).</title>
        <authorList>
            <person name="Bakowski M.A."/>
            <person name="Priest M."/>
            <person name="Young S."/>
            <person name="Cuomo C.A."/>
            <person name="Troemel E.R."/>
        </authorList>
    </citation>
    <scope>NUCLEOTIDE SEQUENCE [LARGE SCALE GENOMIC DNA]</scope>
    <source>
        <strain evidence="1 2">ERTm6</strain>
    </source>
</reference>
<name>A0A086J2U1_NEMA1</name>
<comment type="caution">
    <text evidence="1">The sequence shown here is derived from an EMBL/GenBank/DDBJ whole genome shotgun (WGS) entry which is preliminary data.</text>
</comment>
<protein>
    <submittedName>
        <fullName evidence="1">Uncharacterized protein</fullName>
    </submittedName>
</protein>
<accession>A0A086J2U1</accession>
<proteinExistence type="predicted"/>
<dbReference type="EMBL" id="AKIJ01000002">
    <property type="protein sequence ID" value="KFG26459.1"/>
    <property type="molecule type" value="Genomic_DNA"/>
</dbReference>
<sequence>MFSIMKSNLSKRKNQLLESKEVATEDIKVHRIRQEEKKRAIQRAKVYMLIGLAILCHVWDSILTVDGLRGVYIKAASFKKGKRKEQSNRVVSMVLRKEASNIGFMHRKRFMSPEIQKDVTIRISRNASQDTQLNYHYIKNSSLDRVNPILSYTGEMLKYKKAYFTTLLELFPSIYGYVSIVHEKKDSFHAFINRVGVKEYKYKILASLFLLAEGVAIPLKVNKSGSVIYLALKKANLQEDHFKVNICASSKFIIRVINFFIKKQKKEEKYSSNIPNSKEFINSPSFLIQTYIKHSLKNKEKMNLFAQTVYAMLTEYAFYDKKEMNMKVKRVLERYIIQPGKHSTKENNTYMFDRIEKTLYNDCIDIGLDPIYLEPAMDVVPVGEDVDKSKGFTDYGETALLGLFCAITYNLKERRYTIDHIKSASKELKSFFQKHSGMYGEVSKELHDEWNQVVGGLANKNIQYMRPDRNQLVPGMINMMHVIKEITGVGKTEKINKFRDRLYEITEIDVYSKIKSFYHKFKKSSNSTKQKLTSMDKKSEIYTSIYRELLTYPSTMEKLYQEKLKSAKSKEKNNRIHQKLEQILKIERNINTDILQSIEIYMNHQKDLKNELADAMEKYMTKLIKQIALSQSVAVHTHPKHKHTYKERFSDIAGKIGILYDKSNEQNQADPYAHPYWYECHISINCHIETKKIEWNACFMMYRKNDEVGGTDPFIIKSVKKNIDQIKKIIAFSKINSNPSTDINLTYLNSESNNYIDTLLLEPRINSPEYRTEFISKIRECGLKPDFGSIQYPLFFLLENILKSTYTTNGNYDDSIFILNWHSAKKAYYSNIVIGSDKERDFAYFISMLVKLVTYNDIGLLFDEPCAIIIADIITKFENDFLYTVYYAKPTFYGGEKCQKEKYSFIELLTKNGTDPKKIYRISELLKKAKGGCEDGSTNNLNYMFLEWMIAIMEESKDSRWNNMIEICRSIMI</sequence>
<gene>
    <name evidence="1" type="ORF">NESG_00605</name>
</gene>
<dbReference type="Proteomes" id="UP000054524">
    <property type="component" value="Unassembled WGS sequence"/>
</dbReference>
<organism evidence="1 2">
    <name type="scientific">Nematocida ausubeli (strain ATCC PRA-371 / ERTm2)</name>
    <name type="common">Nematode killer fungus</name>
    <dbReference type="NCBI Taxonomy" id="1913371"/>
    <lineage>
        <taxon>Eukaryota</taxon>
        <taxon>Fungi</taxon>
        <taxon>Fungi incertae sedis</taxon>
        <taxon>Microsporidia</taxon>
        <taxon>Nematocida</taxon>
    </lineage>
</organism>
<keyword evidence="2" id="KW-1185">Reference proteome</keyword>